<dbReference type="OrthoDB" id="10372967at2759"/>
<dbReference type="KEGG" id="nta:107794969"/>
<name>A0A1S4A8V4_TOBAC</name>
<dbReference type="RefSeq" id="XP_016473011.1">
    <property type="nucleotide sequence ID" value="XM_016617525.1"/>
</dbReference>
<proteinExistence type="predicted"/>
<dbReference type="AlphaFoldDB" id="A0A1S4A8V4"/>
<gene>
    <name evidence="2" type="primary">LOC107794969</name>
</gene>
<dbReference type="PaxDb" id="4097-A0A1S4A8V4"/>
<evidence type="ECO:0000313" key="2">
    <source>
        <dbReference type="RefSeq" id="XP_016473011.1"/>
    </source>
</evidence>
<reference evidence="2" key="1">
    <citation type="submission" date="2025-08" db="UniProtKB">
        <authorList>
            <consortium name="RefSeq"/>
        </authorList>
    </citation>
    <scope>IDENTIFICATION</scope>
</reference>
<sequence length="113" mass="13590">MLKPRQEEASREEEEEEEAEAERRKKKMNDNAPSQSVKAWTFEALPQLRPNDYPKERTLPRMKRWLFEKVEKDRLDPFQIKDDPVVCPFLYPTKAEKREAYIQNLIILPDKET</sequence>
<feature type="compositionally biased region" description="Acidic residues" evidence="1">
    <location>
        <begin position="10"/>
        <end position="20"/>
    </location>
</feature>
<accession>A0A1S4A8V4</accession>
<organism evidence="2">
    <name type="scientific">Nicotiana tabacum</name>
    <name type="common">Common tobacco</name>
    <dbReference type="NCBI Taxonomy" id="4097"/>
    <lineage>
        <taxon>Eukaryota</taxon>
        <taxon>Viridiplantae</taxon>
        <taxon>Streptophyta</taxon>
        <taxon>Embryophyta</taxon>
        <taxon>Tracheophyta</taxon>
        <taxon>Spermatophyta</taxon>
        <taxon>Magnoliopsida</taxon>
        <taxon>eudicotyledons</taxon>
        <taxon>Gunneridae</taxon>
        <taxon>Pentapetalae</taxon>
        <taxon>asterids</taxon>
        <taxon>lamiids</taxon>
        <taxon>Solanales</taxon>
        <taxon>Solanaceae</taxon>
        <taxon>Nicotianoideae</taxon>
        <taxon>Nicotianeae</taxon>
        <taxon>Nicotiana</taxon>
    </lineage>
</organism>
<protein>
    <submittedName>
        <fullName evidence="2">Uncharacterized protein</fullName>
    </submittedName>
</protein>
<feature type="region of interest" description="Disordered" evidence="1">
    <location>
        <begin position="1"/>
        <end position="37"/>
    </location>
</feature>
<evidence type="ECO:0000256" key="1">
    <source>
        <dbReference type="SAM" id="MobiDB-lite"/>
    </source>
</evidence>